<sequence>MEKNSRKTENSFQEFSFLLRVDRFNYDELLDYCRTKGLLVHEIKTWVNVSEQPNEIRIKQLEEELRGTKQKLKALANEMKQKNYALADIATAIISRGKKSKKP</sequence>
<dbReference type="RefSeq" id="WP_229522850.1">
    <property type="nucleotide sequence ID" value="NZ_JAFFQR010000008.1"/>
</dbReference>
<reference evidence="2" key="1">
    <citation type="journal article" date="2019" name="Int. J. Syst. Evol. Microbiol.">
        <title>The Global Catalogue of Microorganisms (GCM) 10K type strain sequencing project: providing services to taxonomists for standard genome sequencing and annotation.</title>
        <authorList>
            <consortium name="The Broad Institute Genomics Platform"/>
            <consortium name="The Broad Institute Genome Sequencing Center for Infectious Disease"/>
            <person name="Wu L."/>
            <person name="Ma J."/>
        </authorList>
    </citation>
    <scope>NUCLEOTIDE SEQUENCE [LARGE SCALE GENOMIC DNA]</scope>
    <source>
        <strain evidence="2">CCM 9147</strain>
    </source>
</reference>
<name>A0ABW4D5N3_9BACL</name>
<organism evidence="1 2">
    <name type="scientific">Paenibacillus farraposensis</name>
    <dbReference type="NCBI Taxonomy" id="2807095"/>
    <lineage>
        <taxon>Bacteria</taxon>
        <taxon>Bacillati</taxon>
        <taxon>Bacillota</taxon>
        <taxon>Bacilli</taxon>
        <taxon>Bacillales</taxon>
        <taxon>Paenibacillaceae</taxon>
        <taxon>Paenibacillus</taxon>
    </lineage>
</organism>
<comment type="caution">
    <text evidence="1">The sequence shown here is derived from an EMBL/GenBank/DDBJ whole genome shotgun (WGS) entry which is preliminary data.</text>
</comment>
<keyword evidence="2" id="KW-1185">Reference proteome</keyword>
<dbReference type="Proteomes" id="UP001597340">
    <property type="component" value="Unassembled WGS sequence"/>
</dbReference>
<evidence type="ECO:0000313" key="2">
    <source>
        <dbReference type="Proteomes" id="UP001597340"/>
    </source>
</evidence>
<gene>
    <name evidence="1" type="ORF">ACFQ5D_00670</name>
</gene>
<accession>A0ABW4D5N3</accession>
<protein>
    <submittedName>
        <fullName evidence="1">Uncharacterized protein</fullName>
    </submittedName>
</protein>
<evidence type="ECO:0000313" key="1">
    <source>
        <dbReference type="EMBL" id="MFD1459992.1"/>
    </source>
</evidence>
<proteinExistence type="predicted"/>
<dbReference type="EMBL" id="JBHTNZ010000001">
    <property type="protein sequence ID" value="MFD1459992.1"/>
    <property type="molecule type" value="Genomic_DNA"/>
</dbReference>